<dbReference type="Proteomes" id="UP000887563">
    <property type="component" value="Unplaced"/>
</dbReference>
<evidence type="ECO:0000256" key="1">
    <source>
        <dbReference type="SAM" id="Phobius"/>
    </source>
</evidence>
<keyword evidence="2" id="KW-1185">Reference proteome</keyword>
<protein>
    <submittedName>
        <fullName evidence="3">Candidate secreted effector</fullName>
    </submittedName>
</protein>
<evidence type="ECO:0000313" key="3">
    <source>
        <dbReference type="WBParaSite" id="Minc3s00277g09237"/>
    </source>
</evidence>
<keyword evidence="1" id="KW-1133">Transmembrane helix</keyword>
<evidence type="ECO:0000313" key="2">
    <source>
        <dbReference type="Proteomes" id="UP000887563"/>
    </source>
</evidence>
<feature type="transmembrane region" description="Helical" evidence="1">
    <location>
        <begin position="6"/>
        <end position="26"/>
    </location>
</feature>
<keyword evidence="1" id="KW-0472">Membrane</keyword>
<proteinExistence type="predicted"/>
<keyword evidence="1" id="KW-0812">Transmembrane</keyword>
<name>A0A914L5X7_MELIC</name>
<dbReference type="WBParaSite" id="Minc3s00277g09237">
    <property type="protein sequence ID" value="Minc3s00277g09237"/>
    <property type="gene ID" value="Minc3s00277g09237"/>
</dbReference>
<dbReference type="AlphaFoldDB" id="A0A914L5X7"/>
<organism evidence="2 3">
    <name type="scientific">Meloidogyne incognita</name>
    <name type="common">Southern root-knot nematode worm</name>
    <name type="synonym">Oxyuris incognita</name>
    <dbReference type="NCBI Taxonomy" id="6306"/>
    <lineage>
        <taxon>Eukaryota</taxon>
        <taxon>Metazoa</taxon>
        <taxon>Ecdysozoa</taxon>
        <taxon>Nematoda</taxon>
        <taxon>Chromadorea</taxon>
        <taxon>Rhabditida</taxon>
        <taxon>Tylenchina</taxon>
        <taxon>Tylenchomorpha</taxon>
        <taxon>Tylenchoidea</taxon>
        <taxon>Meloidogynidae</taxon>
        <taxon>Meloidogyninae</taxon>
        <taxon>Meloidogyne</taxon>
        <taxon>Meloidogyne incognita group</taxon>
    </lineage>
</organism>
<sequence length="91" mass="10256">MSLFPIYYLYILVFIYIHPLPSSHLCSNRANSLWCRNLLLWWWQTGRTTLAAARLLTSLARASAFAAAGLGGRCPTPFRRGALGRGLFGRR</sequence>
<accession>A0A914L5X7</accession>
<reference evidence="3" key="1">
    <citation type="submission" date="2022-11" db="UniProtKB">
        <authorList>
            <consortium name="WormBaseParasite"/>
        </authorList>
    </citation>
    <scope>IDENTIFICATION</scope>
</reference>